<feature type="region of interest" description="Disordered" evidence="1">
    <location>
        <begin position="71"/>
        <end position="90"/>
    </location>
</feature>
<comment type="caution">
    <text evidence="2">The sequence shown here is derived from an EMBL/GenBank/DDBJ whole genome shotgun (WGS) entry which is preliminary data.</text>
</comment>
<proteinExistence type="predicted"/>
<dbReference type="Proteomes" id="UP001058974">
    <property type="component" value="Chromosome 4"/>
</dbReference>
<dbReference type="Gramene" id="Psat04G0023100-T1">
    <property type="protein sequence ID" value="KAI5414676.1"/>
    <property type="gene ID" value="KIW84_040231"/>
</dbReference>
<evidence type="ECO:0008006" key="4">
    <source>
        <dbReference type="Google" id="ProtNLM"/>
    </source>
</evidence>
<reference evidence="2 3" key="1">
    <citation type="journal article" date="2022" name="Nat. Genet.">
        <title>Improved pea reference genome and pan-genome highlight genomic features and evolutionary characteristics.</title>
        <authorList>
            <person name="Yang T."/>
            <person name="Liu R."/>
            <person name="Luo Y."/>
            <person name="Hu S."/>
            <person name="Wang D."/>
            <person name="Wang C."/>
            <person name="Pandey M.K."/>
            <person name="Ge S."/>
            <person name="Xu Q."/>
            <person name="Li N."/>
            <person name="Li G."/>
            <person name="Huang Y."/>
            <person name="Saxena R.K."/>
            <person name="Ji Y."/>
            <person name="Li M."/>
            <person name="Yan X."/>
            <person name="He Y."/>
            <person name="Liu Y."/>
            <person name="Wang X."/>
            <person name="Xiang C."/>
            <person name="Varshney R.K."/>
            <person name="Ding H."/>
            <person name="Gao S."/>
            <person name="Zong X."/>
        </authorList>
    </citation>
    <scope>NUCLEOTIDE SEQUENCE [LARGE SCALE GENOMIC DNA]</scope>
    <source>
        <strain evidence="2 3">cv. Zhongwan 6</strain>
    </source>
</reference>
<dbReference type="InterPro" id="IPR036691">
    <property type="entry name" value="Endo/exonu/phosph_ase_sf"/>
</dbReference>
<dbReference type="AlphaFoldDB" id="A0A9D4X9M6"/>
<dbReference type="Gene3D" id="3.60.10.10">
    <property type="entry name" value="Endonuclease/exonuclease/phosphatase"/>
    <property type="match status" value="1"/>
</dbReference>
<sequence length="448" mass="51734">MDFGNYALSSRKEDKSCRVSDFYAAITVVKANLEGRTVVGEAHMEKQVFSADLIESFSHPSFFNPLSKKNPGWRSSFSPKSSKDRGVTKGANNFSTGAILCRDPTSNSDVRQCNYKFWDNLESNIGDKESKFKVVDPVAVNSMWTNVDVGWSSSNVIGMSEGTITMWNLNSVEDIFSFKGEGFLGVEIMWKNNLYYIVNVYLVCNLSLKRIMWGEILELRKNLVDSSRVIGGEFNSISKSCERKDSLLINRRTEQREFKEFLEKANMVDILSWKDRGVVGQCIGIRDISDHCSIWLKINKEDWGSKSFKFNNSWFDNKAFLKFVEFEWKNINFEGMSDFIIKEKFKLLKASLKKWNKEVFGWHDLKVKEGVEDINVVDKLLSRDNMMIQKYRVKWTREGDFNSRYFHGVIKGMKYREPDATRPVLDGILTKTRNLSDVCFLEAPFTDE</sequence>
<evidence type="ECO:0000313" key="2">
    <source>
        <dbReference type="EMBL" id="KAI5414676.1"/>
    </source>
</evidence>
<evidence type="ECO:0000256" key="1">
    <source>
        <dbReference type="SAM" id="MobiDB-lite"/>
    </source>
</evidence>
<gene>
    <name evidence="2" type="ORF">KIW84_040231</name>
</gene>
<dbReference type="SUPFAM" id="SSF56219">
    <property type="entry name" value="DNase I-like"/>
    <property type="match status" value="1"/>
</dbReference>
<evidence type="ECO:0000313" key="3">
    <source>
        <dbReference type="Proteomes" id="UP001058974"/>
    </source>
</evidence>
<protein>
    <recommendedName>
        <fullName evidence="4">Non-LTR retroelement reverse transcriptase</fullName>
    </recommendedName>
</protein>
<name>A0A9D4X9M6_PEA</name>
<accession>A0A9D4X9M6</accession>
<organism evidence="2 3">
    <name type="scientific">Pisum sativum</name>
    <name type="common">Garden pea</name>
    <name type="synonym">Lathyrus oleraceus</name>
    <dbReference type="NCBI Taxonomy" id="3888"/>
    <lineage>
        <taxon>Eukaryota</taxon>
        <taxon>Viridiplantae</taxon>
        <taxon>Streptophyta</taxon>
        <taxon>Embryophyta</taxon>
        <taxon>Tracheophyta</taxon>
        <taxon>Spermatophyta</taxon>
        <taxon>Magnoliopsida</taxon>
        <taxon>eudicotyledons</taxon>
        <taxon>Gunneridae</taxon>
        <taxon>Pentapetalae</taxon>
        <taxon>rosids</taxon>
        <taxon>fabids</taxon>
        <taxon>Fabales</taxon>
        <taxon>Fabaceae</taxon>
        <taxon>Papilionoideae</taxon>
        <taxon>50 kb inversion clade</taxon>
        <taxon>NPAAA clade</taxon>
        <taxon>Hologalegina</taxon>
        <taxon>IRL clade</taxon>
        <taxon>Fabeae</taxon>
        <taxon>Lathyrus</taxon>
    </lineage>
</organism>
<dbReference type="EMBL" id="JAMSHJ010000004">
    <property type="protein sequence ID" value="KAI5414676.1"/>
    <property type="molecule type" value="Genomic_DNA"/>
</dbReference>
<keyword evidence="3" id="KW-1185">Reference proteome</keyword>